<evidence type="ECO:0000256" key="4">
    <source>
        <dbReference type="ARBA" id="ARBA00022927"/>
    </source>
</evidence>
<dbReference type="Gene3D" id="1.25.10.10">
    <property type="entry name" value="Leucine-rich Repeat Variant"/>
    <property type="match status" value="1"/>
</dbReference>
<dbReference type="InterPro" id="IPR032413">
    <property type="entry name" value="Arm_3"/>
</dbReference>
<organism evidence="5 6">
    <name type="scientific">Capsella rubella</name>
    <dbReference type="NCBI Taxonomy" id="81985"/>
    <lineage>
        <taxon>Eukaryota</taxon>
        <taxon>Viridiplantae</taxon>
        <taxon>Streptophyta</taxon>
        <taxon>Embryophyta</taxon>
        <taxon>Tracheophyta</taxon>
        <taxon>Spermatophyta</taxon>
        <taxon>Magnoliopsida</taxon>
        <taxon>eudicotyledons</taxon>
        <taxon>Gunneridae</taxon>
        <taxon>Pentapetalae</taxon>
        <taxon>rosids</taxon>
        <taxon>malvids</taxon>
        <taxon>Brassicales</taxon>
        <taxon>Brassicaceae</taxon>
        <taxon>Camelineae</taxon>
        <taxon>Capsella</taxon>
    </lineage>
</organism>
<dbReference type="AlphaFoldDB" id="R0EZ93"/>
<keyword evidence="4" id="KW-0653">Protein transport</keyword>
<protein>
    <recommendedName>
        <fullName evidence="7">Importin subunit alpha</fullName>
    </recommendedName>
</protein>
<evidence type="ECO:0008006" key="7">
    <source>
        <dbReference type="Google" id="ProtNLM"/>
    </source>
</evidence>
<sequence>MVFCKSLGREVKEEKTMSLNPEAKKEVDKEMIAGVFSDDPSIQFKYASMFNAQKRPVDKIVNSGNVPRYAEFLKMEDSFKLQCVAASILRHVSEKNTKVLIDHGAVQIFVHLLAGATDDYYLHFQVMRALGNVASASIQSRDYVLRCGALTPLLAQFHENNNQIMVGVASWTLSNFCSGMPPPPFRQQVLHRNDESFLLSACCTLHNLSDGSKETIQSFIDAGLVPRIVQLLGNVSPTVIGLALTTILGLTIGDNQQTQVVIESDVLPLLANLLTRNPVIQWKTCWTISNITAGTQEQIQVVLVLSFNIQIKYVVLLFSLLTCLFISSKVTISIGVVSFRYLVEQGCIKPLCDLLVSPDMRIILKCLYGLENILRAGDVEEYSQLIKDAEGLEKIVNLQHHKSKEVSAMALEILETYWKKEDDEQTQQPLK</sequence>
<dbReference type="Pfam" id="PF00514">
    <property type="entry name" value="Arm"/>
    <property type="match status" value="2"/>
</dbReference>
<evidence type="ECO:0000256" key="3">
    <source>
        <dbReference type="ARBA" id="ARBA00022737"/>
    </source>
</evidence>
<name>R0EZ93_9BRAS</name>
<keyword evidence="3" id="KW-0677">Repeat</keyword>
<keyword evidence="6" id="KW-1185">Reference proteome</keyword>
<dbReference type="eggNOG" id="KOG0166">
    <property type="taxonomic scope" value="Eukaryota"/>
</dbReference>
<dbReference type="SMART" id="SM00185">
    <property type="entry name" value="ARM"/>
    <property type="match status" value="5"/>
</dbReference>
<accession>R0EZ93</accession>
<dbReference type="Proteomes" id="UP000029121">
    <property type="component" value="Unassembled WGS sequence"/>
</dbReference>
<dbReference type="Pfam" id="PF16186">
    <property type="entry name" value="Arm_3"/>
    <property type="match status" value="1"/>
</dbReference>
<comment type="similarity">
    <text evidence="1">Belongs to the importin alpha family.</text>
</comment>
<dbReference type="STRING" id="81985.R0EZ93"/>
<dbReference type="InterPro" id="IPR000225">
    <property type="entry name" value="Armadillo"/>
</dbReference>
<evidence type="ECO:0000313" key="6">
    <source>
        <dbReference type="Proteomes" id="UP000029121"/>
    </source>
</evidence>
<dbReference type="InterPro" id="IPR016024">
    <property type="entry name" value="ARM-type_fold"/>
</dbReference>
<dbReference type="EMBL" id="KB870812">
    <property type="protein sequence ID" value="EOA14617.1"/>
    <property type="molecule type" value="Genomic_DNA"/>
</dbReference>
<dbReference type="SUPFAM" id="SSF48371">
    <property type="entry name" value="ARM repeat"/>
    <property type="match status" value="1"/>
</dbReference>
<evidence type="ECO:0000256" key="2">
    <source>
        <dbReference type="ARBA" id="ARBA00022448"/>
    </source>
</evidence>
<proteinExistence type="inferred from homology"/>
<reference evidence="6" key="1">
    <citation type="journal article" date="2013" name="Nat. Genet.">
        <title>The Capsella rubella genome and the genomic consequences of rapid mating system evolution.</title>
        <authorList>
            <person name="Slotte T."/>
            <person name="Hazzouri K.M."/>
            <person name="Agren J.A."/>
            <person name="Koenig D."/>
            <person name="Maumus F."/>
            <person name="Guo Y.L."/>
            <person name="Steige K."/>
            <person name="Platts A.E."/>
            <person name="Escobar J.S."/>
            <person name="Newman L.K."/>
            <person name="Wang W."/>
            <person name="Mandakova T."/>
            <person name="Vello E."/>
            <person name="Smith L.M."/>
            <person name="Henz S.R."/>
            <person name="Steffen J."/>
            <person name="Takuno S."/>
            <person name="Brandvain Y."/>
            <person name="Coop G."/>
            <person name="Andolfatto P."/>
            <person name="Hu T.T."/>
            <person name="Blanchette M."/>
            <person name="Clark R.M."/>
            <person name="Quesneville H."/>
            <person name="Nordborg M."/>
            <person name="Gaut B.S."/>
            <person name="Lysak M.A."/>
            <person name="Jenkins J."/>
            <person name="Grimwood J."/>
            <person name="Chapman J."/>
            <person name="Prochnik S."/>
            <person name="Shu S."/>
            <person name="Rokhsar D."/>
            <person name="Schmutz J."/>
            <person name="Weigel D."/>
            <person name="Wright S.I."/>
        </authorList>
    </citation>
    <scope>NUCLEOTIDE SEQUENCE [LARGE SCALE GENOMIC DNA]</scope>
    <source>
        <strain evidence="6">cv. Monte Gargano</strain>
    </source>
</reference>
<evidence type="ECO:0000256" key="1">
    <source>
        <dbReference type="ARBA" id="ARBA00010394"/>
    </source>
</evidence>
<dbReference type="GO" id="GO:0015031">
    <property type="term" value="P:protein transport"/>
    <property type="evidence" value="ECO:0007669"/>
    <property type="project" value="UniProtKB-KW"/>
</dbReference>
<dbReference type="InterPro" id="IPR011989">
    <property type="entry name" value="ARM-like"/>
</dbReference>
<gene>
    <name evidence="5" type="ORF">CARUB_v10027875mg</name>
</gene>
<keyword evidence="2" id="KW-0813">Transport</keyword>
<dbReference type="PANTHER" id="PTHR23316">
    <property type="entry name" value="IMPORTIN ALPHA"/>
    <property type="match status" value="1"/>
</dbReference>
<evidence type="ECO:0000313" key="5">
    <source>
        <dbReference type="EMBL" id="EOA14617.1"/>
    </source>
</evidence>